<reference evidence="1 2" key="1">
    <citation type="journal article" date="2019" name="Sci. Rep.">
        <title>Orb-weaving spider Araneus ventricosus genome elucidates the spidroin gene catalogue.</title>
        <authorList>
            <person name="Kono N."/>
            <person name="Nakamura H."/>
            <person name="Ohtoshi R."/>
            <person name="Moran D.A.P."/>
            <person name="Shinohara A."/>
            <person name="Yoshida Y."/>
            <person name="Fujiwara M."/>
            <person name="Mori M."/>
            <person name="Tomita M."/>
            <person name="Arakawa K."/>
        </authorList>
    </citation>
    <scope>NUCLEOTIDE SEQUENCE [LARGE SCALE GENOMIC DNA]</scope>
</reference>
<sequence>MSILRDTGASIDIVSRNHVRSADFTGETVWVKQVLDLNFTCLPLVKVELQSSDFGHIITKAAVIDSKLDSGWYLLSNKTHNLRLSSQKDKAKGSTESTVWGRNNLLKITKFHMIVTEIFV</sequence>
<proteinExistence type="predicted"/>
<evidence type="ECO:0008006" key="3">
    <source>
        <dbReference type="Google" id="ProtNLM"/>
    </source>
</evidence>
<dbReference type="Proteomes" id="UP000499080">
    <property type="component" value="Unassembled WGS sequence"/>
</dbReference>
<evidence type="ECO:0000313" key="1">
    <source>
        <dbReference type="EMBL" id="GBN58084.1"/>
    </source>
</evidence>
<dbReference type="AlphaFoldDB" id="A0A4Y2Q3U0"/>
<dbReference type="EMBL" id="BGPR01012863">
    <property type="protein sequence ID" value="GBN58084.1"/>
    <property type="molecule type" value="Genomic_DNA"/>
</dbReference>
<organism evidence="1 2">
    <name type="scientific">Araneus ventricosus</name>
    <name type="common">Orbweaver spider</name>
    <name type="synonym">Epeira ventricosa</name>
    <dbReference type="NCBI Taxonomy" id="182803"/>
    <lineage>
        <taxon>Eukaryota</taxon>
        <taxon>Metazoa</taxon>
        <taxon>Ecdysozoa</taxon>
        <taxon>Arthropoda</taxon>
        <taxon>Chelicerata</taxon>
        <taxon>Arachnida</taxon>
        <taxon>Araneae</taxon>
        <taxon>Araneomorphae</taxon>
        <taxon>Entelegynae</taxon>
        <taxon>Araneoidea</taxon>
        <taxon>Araneidae</taxon>
        <taxon>Araneus</taxon>
    </lineage>
</organism>
<accession>A0A4Y2Q3U0</accession>
<name>A0A4Y2Q3U0_ARAVE</name>
<evidence type="ECO:0000313" key="2">
    <source>
        <dbReference type="Proteomes" id="UP000499080"/>
    </source>
</evidence>
<keyword evidence="2" id="KW-1185">Reference proteome</keyword>
<protein>
    <recommendedName>
        <fullName evidence="3">Peptidase A2 domain-containing protein</fullName>
    </recommendedName>
</protein>
<gene>
    <name evidence="1" type="ORF">AVEN_258010_1</name>
</gene>
<comment type="caution">
    <text evidence="1">The sequence shown here is derived from an EMBL/GenBank/DDBJ whole genome shotgun (WGS) entry which is preliminary data.</text>
</comment>